<dbReference type="Proteomes" id="UP000007648">
    <property type="component" value="Unassembled WGS sequence"/>
</dbReference>
<dbReference type="PRINTS" id="PR00511">
    <property type="entry name" value="TEKTIN"/>
</dbReference>
<protein>
    <recommendedName>
        <fullName evidence="4">Tektin</fullName>
    </recommendedName>
</protein>
<evidence type="ECO:0000256" key="1">
    <source>
        <dbReference type="ARBA" id="ARBA00007209"/>
    </source>
</evidence>
<feature type="coiled-coil region" evidence="5">
    <location>
        <begin position="381"/>
        <end position="415"/>
    </location>
</feature>
<comment type="function">
    <text evidence="4">Microtubule inner protein (MIP) part of the dynein-decorated doublet microtubules (DMTs) in cilia and flagellar axoneme. Forms filamentous polymers in the walls of ciliary and flagellar microtubules. Required for normal sperm mobility.</text>
</comment>
<reference evidence="7" key="3">
    <citation type="submission" date="2025-09" db="UniProtKB">
        <authorList>
            <consortium name="Ensembl"/>
        </authorList>
    </citation>
    <scope>IDENTIFICATION</scope>
</reference>
<dbReference type="GeneID" id="105749555"/>
<dbReference type="KEGG" id="shr:105749555"/>
<evidence type="ECO:0000256" key="3">
    <source>
        <dbReference type="ARBA" id="ARBA00023054"/>
    </source>
</evidence>
<dbReference type="InParanoid" id="A0A7N4P0H0"/>
<keyword evidence="3 5" id="KW-0175">Coiled coil</keyword>
<dbReference type="GO" id="GO:0030317">
    <property type="term" value="P:flagellated sperm motility"/>
    <property type="evidence" value="ECO:0007669"/>
    <property type="project" value="UniProtKB-UniRule"/>
</dbReference>
<feature type="compositionally biased region" description="Polar residues" evidence="6">
    <location>
        <begin position="1"/>
        <end position="19"/>
    </location>
</feature>
<accession>A0A7N4P0H0</accession>
<dbReference type="GO" id="GO:0005930">
    <property type="term" value="C:axoneme"/>
    <property type="evidence" value="ECO:0007669"/>
    <property type="project" value="UniProtKB-SubCell"/>
</dbReference>
<keyword evidence="4" id="KW-0966">Cell projection</keyword>
<organism evidence="7 8">
    <name type="scientific">Sarcophilus harrisii</name>
    <name type="common">Tasmanian devil</name>
    <name type="synonym">Sarcophilus laniarius</name>
    <dbReference type="NCBI Taxonomy" id="9305"/>
    <lineage>
        <taxon>Eukaryota</taxon>
        <taxon>Metazoa</taxon>
        <taxon>Chordata</taxon>
        <taxon>Craniata</taxon>
        <taxon>Vertebrata</taxon>
        <taxon>Euteleostomi</taxon>
        <taxon>Mammalia</taxon>
        <taxon>Metatheria</taxon>
        <taxon>Dasyuromorphia</taxon>
        <taxon>Dasyuridae</taxon>
        <taxon>Sarcophilus</taxon>
    </lineage>
</organism>
<evidence type="ECO:0000256" key="4">
    <source>
        <dbReference type="RuleBase" id="RU367040"/>
    </source>
</evidence>
<dbReference type="CTD" id="150483"/>
<evidence type="ECO:0000256" key="5">
    <source>
        <dbReference type="SAM" id="Coils"/>
    </source>
</evidence>
<keyword evidence="8" id="KW-1185">Reference proteome</keyword>
<name>A0A7N4P0H0_SARHA</name>
<gene>
    <name evidence="7" type="primary">TEKT4</name>
</gene>
<sequence>MPQTNMLVTQEPVPQSVKSSDLVPKVPEVEHNTEHYGSSELAMAGFRSAKYLTEEWYQNNNIRCHQAFTDCDQSECNRQESKHLAAETKALSQRTQQDTNKKVGERLQDVHFWKSELQREIEDLMAETDLLIAQKLRLQRALDATEVPFSISMDNLQCRERRQPPDRVKDVVEMELLKEAELIRNVQELLKRTLMQIVNQIRLNRDHKEFCEMDWSDKVDTYNIDVLCSGYNNESTTVQFHPHSSKLDDSASTPEMWGKYCQENVCRAQREKTASVNLRLLIDNILNDSSKDLCVQCDAVNLAFSRGCQEIENAKNNLEHHLRKILREITDQENNISSLKQAIKDKEAPLRVAETRLYQRSQRPNVDLCRDNAQIRLASEVEELTMSIKALKEKLMESEHALKNLEGTQMILEKEISIKNNSLFIDRQKCMTHRSRYPTILRLTGYQ</sequence>
<feature type="region of interest" description="Disordered" evidence="6">
    <location>
        <begin position="1"/>
        <end position="21"/>
    </location>
</feature>
<evidence type="ECO:0000256" key="6">
    <source>
        <dbReference type="SAM" id="MobiDB-lite"/>
    </source>
</evidence>
<dbReference type="GO" id="GO:0005634">
    <property type="term" value="C:nucleus"/>
    <property type="evidence" value="ECO:0007669"/>
    <property type="project" value="TreeGrafter"/>
</dbReference>
<keyword evidence="4" id="KW-0969">Cilium</keyword>
<comment type="similarity">
    <text evidence="1 4">Belongs to the tektin family.</text>
</comment>
<proteinExistence type="inferred from homology"/>
<dbReference type="Ensembl" id="ENSSHAT00000052244.1">
    <property type="protein sequence ID" value="ENSSHAP00000031222.1"/>
    <property type="gene ID" value="ENSSHAG00000024939.1"/>
</dbReference>
<evidence type="ECO:0000313" key="8">
    <source>
        <dbReference type="Proteomes" id="UP000007648"/>
    </source>
</evidence>
<dbReference type="GeneTree" id="ENSGT00950000182894"/>
<evidence type="ECO:0000256" key="2">
    <source>
        <dbReference type="ARBA" id="ARBA00022490"/>
    </source>
</evidence>
<dbReference type="GO" id="GO:0060271">
    <property type="term" value="P:cilium assembly"/>
    <property type="evidence" value="ECO:0007669"/>
    <property type="project" value="UniProtKB-UniRule"/>
</dbReference>
<feature type="coiled-coil region" evidence="5">
    <location>
        <begin position="308"/>
        <end position="342"/>
    </location>
</feature>
<dbReference type="Pfam" id="PF03148">
    <property type="entry name" value="Tektin"/>
    <property type="match status" value="1"/>
</dbReference>
<evidence type="ECO:0000313" key="7">
    <source>
        <dbReference type="Ensembl" id="ENSSHAP00000031222.1"/>
    </source>
</evidence>
<dbReference type="InterPro" id="IPR000435">
    <property type="entry name" value="Tektins"/>
</dbReference>
<dbReference type="PANTHER" id="PTHR19960">
    <property type="entry name" value="TEKTIN"/>
    <property type="match status" value="1"/>
</dbReference>
<dbReference type="PANTHER" id="PTHR19960:SF12">
    <property type="entry name" value="TEKTIN-4"/>
    <property type="match status" value="1"/>
</dbReference>
<dbReference type="FunCoup" id="A0A7N4P0H0">
    <property type="interactions" value="37"/>
</dbReference>
<dbReference type="OrthoDB" id="5788000at2759"/>
<comment type="subcellular location">
    <subcellularLocation>
        <location evidence="4">Cytoplasm</location>
        <location evidence="4">Cytoskeleton</location>
        <location evidence="4">Cilium axoneme</location>
    </subcellularLocation>
</comment>
<dbReference type="GO" id="GO:0036126">
    <property type="term" value="C:sperm flagellum"/>
    <property type="evidence" value="ECO:0007669"/>
    <property type="project" value="TreeGrafter"/>
</dbReference>
<dbReference type="InterPro" id="IPR048256">
    <property type="entry name" value="Tektin-like"/>
</dbReference>
<keyword evidence="4" id="KW-0282">Flagellum</keyword>
<keyword evidence="2" id="KW-0963">Cytoplasm</keyword>
<reference evidence="7 8" key="1">
    <citation type="journal article" date="2011" name="Proc. Natl. Acad. Sci. U.S.A.">
        <title>Genetic diversity and population structure of the endangered marsupial Sarcophilus harrisii (Tasmanian devil).</title>
        <authorList>
            <person name="Miller W."/>
            <person name="Hayes V.M."/>
            <person name="Ratan A."/>
            <person name="Petersen D.C."/>
            <person name="Wittekindt N.E."/>
            <person name="Miller J."/>
            <person name="Walenz B."/>
            <person name="Knight J."/>
            <person name="Qi J."/>
            <person name="Zhao F."/>
            <person name="Wang Q."/>
            <person name="Bedoya-Reina O.C."/>
            <person name="Katiyar N."/>
            <person name="Tomsho L.P."/>
            <person name="Kasson L.M."/>
            <person name="Hardie R.A."/>
            <person name="Woodbridge P."/>
            <person name="Tindall E.A."/>
            <person name="Bertelsen M.F."/>
            <person name="Dixon D."/>
            <person name="Pyecroft S."/>
            <person name="Helgen K.M."/>
            <person name="Lesk A.M."/>
            <person name="Pringle T.H."/>
            <person name="Patterson N."/>
            <person name="Zhang Y."/>
            <person name="Kreiss A."/>
            <person name="Woods G.M."/>
            <person name="Jones M.E."/>
            <person name="Schuster S.C."/>
        </authorList>
    </citation>
    <scope>NUCLEOTIDE SEQUENCE [LARGE SCALE GENOMIC DNA]</scope>
</reference>
<dbReference type="RefSeq" id="XP_031801609.1">
    <property type="nucleotide sequence ID" value="XM_031945749.1"/>
</dbReference>
<reference evidence="7" key="2">
    <citation type="submission" date="2025-08" db="UniProtKB">
        <authorList>
            <consortium name="Ensembl"/>
        </authorList>
    </citation>
    <scope>IDENTIFICATION</scope>
</reference>
<dbReference type="AlphaFoldDB" id="A0A7N4P0H0"/>
<dbReference type="GO" id="GO:0015630">
    <property type="term" value="C:microtubule cytoskeleton"/>
    <property type="evidence" value="ECO:0007669"/>
    <property type="project" value="UniProtKB-UniRule"/>
</dbReference>